<dbReference type="PANTHER" id="PTHR10889">
    <property type="entry name" value="DEOXYRIBOSE-PHOSPHATE ALDOLASE"/>
    <property type="match status" value="1"/>
</dbReference>
<dbReference type="GO" id="GO:0004139">
    <property type="term" value="F:deoxyribose-phosphate aldolase activity"/>
    <property type="evidence" value="ECO:0007669"/>
    <property type="project" value="UniProtKB-UniRule"/>
</dbReference>
<feature type="active site" description="Proton donor/acceptor" evidence="6">
    <location>
        <position position="89"/>
    </location>
</feature>
<organism evidence="7 8">
    <name type="scientific">Halobaculum magnesiiphilum</name>
    <dbReference type="NCBI Taxonomy" id="1017351"/>
    <lineage>
        <taxon>Archaea</taxon>
        <taxon>Methanobacteriati</taxon>
        <taxon>Methanobacteriota</taxon>
        <taxon>Stenosarchaea group</taxon>
        <taxon>Halobacteria</taxon>
        <taxon>Halobacteriales</taxon>
        <taxon>Haloferacaceae</taxon>
        <taxon>Halobaculum</taxon>
    </lineage>
</organism>
<dbReference type="InterPro" id="IPR013785">
    <property type="entry name" value="Aldolase_TIM"/>
</dbReference>
<dbReference type="InterPro" id="IPR028581">
    <property type="entry name" value="DeoC_typeI"/>
</dbReference>
<comment type="catalytic activity">
    <reaction evidence="5 6">
        <text>2-deoxy-D-ribose 5-phosphate = D-glyceraldehyde 3-phosphate + acetaldehyde</text>
        <dbReference type="Rhea" id="RHEA:12821"/>
        <dbReference type="ChEBI" id="CHEBI:15343"/>
        <dbReference type="ChEBI" id="CHEBI:59776"/>
        <dbReference type="ChEBI" id="CHEBI:62877"/>
        <dbReference type="EC" id="4.1.2.4"/>
    </reaction>
</comment>
<comment type="subcellular location">
    <subcellularLocation>
        <location evidence="6">Cytoplasm</location>
    </subcellularLocation>
</comment>
<keyword evidence="4 6" id="KW-0704">Schiff base</keyword>
<dbReference type="EMBL" id="CP081958">
    <property type="protein sequence ID" value="QZP39137.1"/>
    <property type="molecule type" value="Genomic_DNA"/>
</dbReference>
<dbReference type="GO" id="GO:0009264">
    <property type="term" value="P:deoxyribonucleotide catabolic process"/>
    <property type="evidence" value="ECO:0007669"/>
    <property type="project" value="UniProtKB-UniRule"/>
</dbReference>
<name>A0A8T8WH13_9EURY</name>
<dbReference type="PANTHER" id="PTHR10889:SF1">
    <property type="entry name" value="DEOXYRIBOSE-PHOSPHATE ALDOLASE"/>
    <property type="match status" value="1"/>
</dbReference>
<keyword evidence="3 6" id="KW-0456">Lyase</keyword>
<evidence type="ECO:0000256" key="6">
    <source>
        <dbReference type="HAMAP-Rule" id="MF_00114"/>
    </source>
</evidence>
<proteinExistence type="inferred from homology"/>
<accession>A0A8T8WH13</accession>
<evidence type="ECO:0000313" key="8">
    <source>
        <dbReference type="Proteomes" id="UP000826254"/>
    </source>
</evidence>
<dbReference type="SMART" id="SM01133">
    <property type="entry name" value="DeoC"/>
    <property type="match status" value="1"/>
</dbReference>
<dbReference type="Proteomes" id="UP000826254">
    <property type="component" value="Chromosome"/>
</dbReference>
<evidence type="ECO:0000256" key="4">
    <source>
        <dbReference type="ARBA" id="ARBA00023270"/>
    </source>
</evidence>
<evidence type="ECO:0000256" key="5">
    <source>
        <dbReference type="ARBA" id="ARBA00048791"/>
    </source>
</evidence>
<comment type="similarity">
    <text evidence="1 6">Belongs to the DeoC/FbaB aldolase family. DeoC type 1 subfamily.</text>
</comment>
<dbReference type="KEGG" id="hmp:K6T50_13935"/>
<gene>
    <name evidence="6 7" type="primary">deoC</name>
    <name evidence="7" type="ORF">K6T50_13935</name>
</gene>
<dbReference type="HAMAP" id="MF_00114">
    <property type="entry name" value="DeoC_type1"/>
    <property type="match status" value="1"/>
</dbReference>
<protein>
    <recommendedName>
        <fullName evidence="6">Deoxyribose-phosphate aldolase</fullName>
        <shortName evidence="6">DERA</shortName>
        <ecNumber evidence="6">4.1.2.4</ecNumber>
    </recommendedName>
    <alternativeName>
        <fullName evidence="6">2-deoxy-D-ribose 5-phosphate aldolase</fullName>
    </alternativeName>
    <alternativeName>
        <fullName evidence="6">Phosphodeoxyriboaldolase</fullName>
        <shortName evidence="6">Deoxyriboaldolase</shortName>
    </alternativeName>
</protein>
<dbReference type="GO" id="GO:0016052">
    <property type="term" value="P:carbohydrate catabolic process"/>
    <property type="evidence" value="ECO:0007669"/>
    <property type="project" value="TreeGrafter"/>
</dbReference>
<dbReference type="InterPro" id="IPR002915">
    <property type="entry name" value="DeoC/FbaB/LacD_aldolase"/>
</dbReference>
<keyword evidence="8" id="KW-1185">Reference proteome</keyword>
<dbReference type="GO" id="GO:0005737">
    <property type="term" value="C:cytoplasm"/>
    <property type="evidence" value="ECO:0007669"/>
    <property type="project" value="UniProtKB-SubCell"/>
</dbReference>
<dbReference type="NCBIfam" id="TIGR00126">
    <property type="entry name" value="deoC"/>
    <property type="match status" value="1"/>
</dbReference>
<dbReference type="InterPro" id="IPR011343">
    <property type="entry name" value="DeoC"/>
</dbReference>
<feature type="active site" description="Schiff-base intermediate with acetaldehyde" evidence="6">
    <location>
        <position position="150"/>
    </location>
</feature>
<dbReference type="GO" id="GO:0006018">
    <property type="term" value="P:2-deoxyribose 1-phosphate catabolic process"/>
    <property type="evidence" value="ECO:0007669"/>
    <property type="project" value="UniProtKB-UniRule"/>
</dbReference>
<evidence type="ECO:0000256" key="2">
    <source>
        <dbReference type="ARBA" id="ARBA00022490"/>
    </source>
</evidence>
<comment type="function">
    <text evidence="6">Catalyzes a reversible aldol reaction between acetaldehyde and D-glyceraldehyde 3-phosphate to generate 2-deoxy-D-ribose 5-phosphate.</text>
</comment>
<dbReference type="AlphaFoldDB" id="A0A8T8WH13"/>
<evidence type="ECO:0000256" key="1">
    <source>
        <dbReference type="ARBA" id="ARBA00010936"/>
    </source>
</evidence>
<reference evidence="7 8" key="1">
    <citation type="journal article" date="2021" name="Int. J. Syst. Evol. Microbiol.">
        <title>Halobaculum halophilum sp. nov. and Halobaculum salinum sp. nov., isolated from salt lake and saline soil.</title>
        <authorList>
            <person name="Cui H.L."/>
            <person name="Shi X.W."/>
            <person name="Yin X.M."/>
            <person name="Yang X.Y."/>
            <person name="Hou J."/>
            <person name="Zhu L."/>
        </authorList>
    </citation>
    <scope>NUCLEOTIDE SEQUENCE [LARGE SCALE GENOMIC DNA]</scope>
    <source>
        <strain evidence="7 8">NBRC 109044</strain>
    </source>
</reference>
<keyword evidence="2 6" id="KW-0963">Cytoplasm</keyword>
<dbReference type="Pfam" id="PF01791">
    <property type="entry name" value="DeoC"/>
    <property type="match status" value="1"/>
</dbReference>
<dbReference type="PIRSF" id="PIRSF001357">
    <property type="entry name" value="DeoC"/>
    <property type="match status" value="1"/>
</dbReference>
<feature type="active site" description="Proton donor/acceptor" evidence="6">
    <location>
        <position position="190"/>
    </location>
</feature>
<sequence length="227" mass="23262">MSPAAFAATIDHTVLGPETTLADVEALLDEAAEHGLNACIPPCYVAEAAEYAPDVTLATVIGFPHGQHTPEAKRDEAEDAWRAGADELDLVINVGRLRAGEDDAVREEIAEVVAAVPVPVKVIIETALLSDEEKRRACAAARDADAAMVKTSTGFADSVASETQRANGDAVSAGATVADVELMSEYLPVKASGGVGSYAEAIAMLEAGAVRIGASSGVAIVEGHPDA</sequence>
<evidence type="ECO:0000313" key="7">
    <source>
        <dbReference type="EMBL" id="QZP39137.1"/>
    </source>
</evidence>
<dbReference type="FunFam" id="3.20.20.70:FF:000044">
    <property type="entry name" value="Deoxyribose-phosphate aldolase"/>
    <property type="match status" value="1"/>
</dbReference>
<dbReference type="SUPFAM" id="SSF51569">
    <property type="entry name" value="Aldolase"/>
    <property type="match status" value="1"/>
</dbReference>
<dbReference type="EC" id="4.1.2.4" evidence="6"/>
<dbReference type="Gene3D" id="3.20.20.70">
    <property type="entry name" value="Aldolase class I"/>
    <property type="match status" value="1"/>
</dbReference>
<evidence type="ECO:0000256" key="3">
    <source>
        <dbReference type="ARBA" id="ARBA00023239"/>
    </source>
</evidence>
<comment type="pathway">
    <text evidence="6">Carbohydrate degradation; 2-deoxy-D-ribose 1-phosphate degradation; D-glyceraldehyde 3-phosphate and acetaldehyde from 2-deoxy-alpha-D-ribose 1-phosphate: step 2/2.</text>
</comment>